<organism evidence="2 3">
    <name type="scientific">Streptomyces minutiscleroticus</name>
    <dbReference type="NCBI Taxonomy" id="68238"/>
    <lineage>
        <taxon>Bacteria</taxon>
        <taxon>Bacillati</taxon>
        <taxon>Actinomycetota</taxon>
        <taxon>Actinomycetes</taxon>
        <taxon>Kitasatosporales</taxon>
        <taxon>Streptomycetaceae</taxon>
        <taxon>Streptomyces</taxon>
    </lineage>
</organism>
<sequence length="153" mass="16420">MRKFITMAALLGLTALGAAVPTTAAQASESTVTGPGCESAWGPRNGYMYAWDHLDCHDPLLIAASGDSADWGSARNRAASVMNRGYVGGRDHVKFYEYIYYGGGHACLAPGELYADDLNNDRFTGDPNGDALVVDNIESHRWVTRSECGTLLT</sequence>
<dbReference type="AlphaFoldDB" id="A0A918P1R4"/>
<evidence type="ECO:0008006" key="4">
    <source>
        <dbReference type="Google" id="ProtNLM"/>
    </source>
</evidence>
<keyword evidence="1" id="KW-0732">Signal</keyword>
<gene>
    <name evidence="2" type="ORF">GCM10010358_77540</name>
</gene>
<feature type="chain" id="PRO_5038822159" description="Secreted protein" evidence="1">
    <location>
        <begin position="25"/>
        <end position="153"/>
    </location>
</feature>
<accession>A0A918P1R4</accession>
<evidence type="ECO:0000313" key="2">
    <source>
        <dbReference type="EMBL" id="GGY13791.1"/>
    </source>
</evidence>
<name>A0A918P1R4_9ACTN</name>
<keyword evidence="3" id="KW-1185">Reference proteome</keyword>
<dbReference type="RefSeq" id="WP_190194975.1">
    <property type="nucleotide sequence ID" value="NZ_BMVU01000091.1"/>
</dbReference>
<evidence type="ECO:0000313" key="3">
    <source>
        <dbReference type="Proteomes" id="UP000619244"/>
    </source>
</evidence>
<evidence type="ECO:0000256" key="1">
    <source>
        <dbReference type="SAM" id="SignalP"/>
    </source>
</evidence>
<reference evidence="2" key="2">
    <citation type="submission" date="2020-09" db="EMBL/GenBank/DDBJ databases">
        <authorList>
            <person name="Sun Q."/>
            <person name="Ohkuma M."/>
        </authorList>
    </citation>
    <scope>NUCLEOTIDE SEQUENCE</scope>
    <source>
        <strain evidence="2">JCM 4790</strain>
    </source>
</reference>
<dbReference type="EMBL" id="BMVU01000091">
    <property type="protein sequence ID" value="GGY13791.1"/>
    <property type="molecule type" value="Genomic_DNA"/>
</dbReference>
<proteinExistence type="predicted"/>
<dbReference type="Proteomes" id="UP000619244">
    <property type="component" value="Unassembled WGS sequence"/>
</dbReference>
<comment type="caution">
    <text evidence="2">The sequence shown here is derived from an EMBL/GenBank/DDBJ whole genome shotgun (WGS) entry which is preliminary data.</text>
</comment>
<feature type="signal peptide" evidence="1">
    <location>
        <begin position="1"/>
        <end position="24"/>
    </location>
</feature>
<reference evidence="2" key="1">
    <citation type="journal article" date="2014" name="Int. J. Syst. Evol. Microbiol.">
        <title>Complete genome sequence of Corynebacterium casei LMG S-19264T (=DSM 44701T), isolated from a smear-ripened cheese.</title>
        <authorList>
            <consortium name="US DOE Joint Genome Institute (JGI-PGF)"/>
            <person name="Walter F."/>
            <person name="Albersmeier A."/>
            <person name="Kalinowski J."/>
            <person name="Ruckert C."/>
        </authorList>
    </citation>
    <scope>NUCLEOTIDE SEQUENCE</scope>
    <source>
        <strain evidence="2">JCM 4790</strain>
    </source>
</reference>
<protein>
    <recommendedName>
        <fullName evidence="4">Secreted protein</fullName>
    </recommendedName>
</protein>